<comment type="caution">
    <text evidence="3">The sequence shown here is derived from an EMBL/GenBank/DDBJ whole genome shotgun (WGS) entry which is preliminary data.</text>
</comment>
<dbReference type="Pfam" id="PF01906">
    <property type="entry name" value="YbjQ_1"/>
    <property type="match status" value="1"/>
</dbReference>
<comment type="similarity">
    <text evidence="1 2">Belongs to the UPF0145 family.</text>
</comment>
<dbReference type="InterPro" id="IPR002765">
    <property type="entry name" value="UPF0145_YbjQ-like"/>
</dbReference>
<evidence type="ECO:0000256" key="2">
    <source>
        <dbReference type="HAMAP-Rule" id="MF_00338"/>
    </source>
</evidence>
<dbReference type="Proteomes" id="UP000244066">
    <property type="component" value="Unassembled WGS sequence"/>
</dbReference>
<protein>
    <recommendedName>
        <fullName evidence="2">UPF0145 protein B9J98_06045</fullName>
    </recommendedName>
</protein>
<name>A0A2R7Y1U1_9ARCH</name>
<dbReference type="Gene3D" id="3.30.110.70">
    <property type="entry name" value="Hypothetical protein apc22750. Chain B"/>
    <property type="match status" value="1"/>
</dbReference>
<organism evidence="3 4">
    <name type="scientific">Candidatus Terraquivivens tikiterensis</name>
    <dbReference type="NCBI Taxonomy" id="1980982"/>
    <lineage>
        <taxon>Archaea</taxon>
        <taxon>Nitrososphaerota</taxon>
        <taxon>Candidatus Wolframiiraptoraceae</taxon>
        <taxon>Candidatus Terraquivivens</taxon>
    </lineage>
</organism>
<dbReference type="EMBL" id="NDWU01000016">
    <property type="protein sequence ID" value="PUA31506.1"/>
    <property type="molecule type" value="Genomic_DNA"/>
</dbReference>
<evidence type="ECO:0000313" key="3">
    <source>
        <dbReference type="EMBL" id="PUA31506.1"/>
    </source>
</evidence>
<gene>
    <name evidence="3" type="ORF">B9J98_06045</name>
</gene>
<dbReference type="PANTHER" id="PTHR34068">
    <property type="entry name" value="UPF0145 PROTEIN YBJQ"/>
    <property type="match status" value="1"/>
</dbReference>
<dbReference type="AlphaFoldDB" id="A0A2R7Y1U1"/>
<dbReference type="InterPro" id="IPR035439">
    <property type="entry name" value="UPF0145_dom_sf"/>
</dbReference>
<evidence type="ECO:0000256" key="1">
    <source>
        <dbReference type="ARBA" id="ARBA00010751"/>
    </source>
</evidence>
<dbReference type="PANTHER" id="PTHR34068:SF2">
    <property type="entry name" value="UPF0145 PROTEIN SCO3412"/>
    <property type="match status" value="1"/>
</dbReference>
<dbReference type="SUPFAM" id="SSF117782">
    <property type="entry name" value="YbjQ-like"/>
    <property type="match status" value="1"/>
</dbReference>
<dbReference type="HAMAP" id="MF_00338">
    <property type="entry name" value="UPF0145"/>
    <property type="match status" value="1"/>
</dbReference>
<sequence length="110" mass="11626">MRSDVIAVTTQTVPGYRIVKVHGIVHGLTARTRGLGGKIVGGLQSIVGGEVSAFTKEIDKAKDEALKRLMEQAREIGASAVVGVDFETTEVFESVVLVAVYGTAVTIEPE</sequence>
<proteinExistence type="inferred from homology"/>
<reference evidence="3 4" key="1">
    <citation type="submission" date="2017-04" db="EMBL/GenBank/DDBJ databases">
        <title>Draft Aigarchaeota genome from a New Zealand hot spring.</title>
        <authorList>
            <person name="Reysenbach A.-L."/>
            <person name="Donaho J.A."/>
            <person name="Gerhart J."/>
            <person name="Kelley J.F."/>
            <person name="Kouba K."/>
            <person name="Podar M."/>
            <person name="Stott M."/>
        </authorList>
    </citation>
    <scope>NUCLEOTIDE SEQUENCE [LARGE SCALE GENOMIC DNA]</scope>
    <source>
        <strain evidence="3">NZ13_MG1</strain>
    </source>
</reference>
<accession>A0A2R7Y1U1</accession>
<evidence type="ECO:0000313" key="4">
    <source>
        <dbReference type="Proteomes" id="UP000244066"/>
    </source>
</evidence>